<dbReference type="PANTHER" id="PTHR33164:SF89">
    <property type="entry name" value="MARR FAMILY REGULATORY PROTEIN"/>
    <property type="match status" value="1"/>
</dbReference>
<protein>
    <recommendedName>
        <fullName evidence="1">HTH marR-type domain-containing protein</fullName>
    </recommendedName>
</protein>
<dbReference type="AlphaFoldDB" id="A0A381QK73"/>
<evidence type="ECO:0000259" key="1">
    <source>
        <dbReference type="PROSITE" id="PS50995"/>
    </source>
</evidence>
<gene>
    <name evidence="2" type="ORF">METZ01_LOCUS32158</name>
</gene>
<dbReference type="Pfam" id="PF01047">
    <property type="entry name" value="MarR"/>
    <property type="match status" value="1"/>
</dbReference>
<dbReference type="PROSITE" id="PS50995">
    <property type="entry name" value="HTH_MARR_2"/>
    <property type="match status" value="1"/>
</dbReference>
<dbReference type="InterPro" id="IPR036388">
    <property type="entry name" value="WH-like_DNA-bd_sf"/>
</dbReference>
<organism evidence="2">
    <name type="scientific">marine metagenome</name>
    <dbReference type="NCBI Taxonomy" id="408172"/>
    <lineage>
        <taxon>unclassified sequences</taxon>
        <taxon>metagenomes</taxon>
        <taxon>ecological metagenomes</taxon>
    </lineage>
</organism>
<dbReference type="InterPro" id="IPR036390">
    <property type="entry name" value="WH_DNA-bd_sf"/>
</dbReference>
<sequence length="171" mass="19000">MDRDTSITAAEQAAIKRVQALGIDTRSMSAISNVFRVANSLRNYSEQNLLKEFGLSFSGFTVLWVLWVWGPKESHSLAAESGIAKSTLTGVVKTLQSLGFASKMTHPSDRRRVVVRITSSGARIMKKIFPRFNQIEVNATADLTKEEKTDLAHALRVILHTVERQVSRSDP</sequence>
<dbReference type="PANTHER" id="PTHR33164">
    <property type="entry name" value="TRANSCRIPTIONAL REGULATOR, MARR FAMILY"/>
    <property type="match status" value="1"/>
</dbReference>
<dbReference type="SUPFAM" id="SSF46785">
    <property type="entry name" value="Winged helix' DNA-binding domain"/>
    <property type="match status" value="1"/>
</dbReference>
<reference evidence="2" key="1">
    <citation type="submission" date="2018-05" db="EMBL/GenBank/DDBJ databases">
        <authorList>
            <person name="Lanie J.A."/>
            <person name="Ng W.-L."/>
            <person name="Kazmierczak K.M."/>
            <person name="Andrzejewski T.M."/>
            <person name="Davidsen T.M."/>
            <person name="Wayne K.J."/>
            <person name="Tettelin H."/>
            <person name="Glass J.I."/>
            <person name="Rusch D."/>
            <person name="Podicherti R."/>
            <person name="Tsui H.-C.T."/>
            <person name="Winkler M.E."/>
        </authorList>
    </citation>
    <scope>NUCLEOTIDE SEQUENCE</scope>
</reference>
<dbReference type="GO" id="GO:0003700">
    <property type="term" value="F:DNA-binding transcription factor activity"/>
    <property type="evidence" value="ECO:0007669"/>
    <property type="project" value="InterPro"/>
</dbReference>
<dbReference type="SMART" id="SM00347">
    <property type="entry name" value="HTH_MARR"/>
    <property type="match status" value="1"/>
</dbReference>
<dbReference type="EMBL" id="UINC01001382">
    <property type="protein sequence ID" value="SUZ79304.1"/>
    <property type="molecule type" value="Genomic_DNA"/>
</dbReference>
<dbReference type="Gene3D" id="1.10.10.10">
    <property type="entry name" value="Winged helix-like DNA-binding domain superfamily/Winged helix DNA-binding domain"/>
    <property type="match status" value="1"/>
</dbReference>
<accession>A0A381QK73</accession>
<name>A0A381QK73_9ZZZZ</name>
<proteinExistence type="predicted"/>
<dbReference type="InterPro" id="IPR000835">
    <property type="entry name" value="HTH_MarR-typ"/>
</dbReference>
<evidence type="ECO:0000313" key="2">
    <source>
        <dbReference type="EMBL" id="SUZ79304.1"/>
    </source>
</evidence>
<dbReference type="GO" id="GO:0006950">
    <property type="term" value="P:response to stress"/>
    <property type="evidence" value="ECO:0007669"/>
    <property type="project" value="TreeGrafter"/>
</dbReference>
<feature type="domain" description="HTH marR-type" evidence="1">
    <location>
        <begin position="24"/>
        <end position="160"/>
    </location>
</feature>
<dbReference type="InterPro" id="IPR039422">
    <property type="entry name" value="MarR/SlyA-like"/>
</dbReference>